<comment type="similarity">
    <text evidence="2 9">Belongs to the cytochrome P450 family.</text>
</comment>
<evidence type="ECO:0000256" key="3">
    <source>
        <dbReference type="ARBA" id="ARBA00022617"/>
    </source>
</evidence>
<name>A0A4U0VQ81_9PEZI</name>
<dbReference type="OrthoDB" id="1470350at2759"/>
<evidence type="ECO:0000256" key="5">
    <source>
        <dbReference type="ARBA" id="ARBA00023002"/>
    </source>
</evidence>
<dbReference type="GO" id="GO:0005506">
    <property type="term" value="F:iron ion binding"/>
    <property type="evidence" value="ECO:0007669"/>
    <property type="project" value="InterPro"/>
</dbReference>
<comment type="caution">
    <text evidence="10">The sequence shown here is derived from an EMBL/GenBank/DDBJ whole genome shotgun (WGS) entry which is preliminary data.</text>
</comment>
<dbReference type="PANTHER" id="PTHR24305:SF29">
    <property type="entry name" value="BENZOATE-PARA-HYDROXYLASE"/>
    <property type="match status" value="1"/>
</dbReference>
<dbReference type="InterPro" id="IPR036396">
    <property type="entry name" value="Cyt_P450_sf"/>
</dbReference>
<dbReference type="Proteomes" id="UP000309340">
    <property type="component" value="Unassembled WGS sequence"/>
</dbReference>
<dbReference type="PROSITE" id="PS00086">
    <property type="entry name" value="CYTOCHROME_P450"/>
    <property type="match status" value="1"/>
</dbReference>
<keyword evidence="11" id="KW-1185">Reference proteome</keyword>
<comment type="cofactor">
    <cofactor evidence="1 8">
        <name>heme</name>
        <dbReference type="ChEBI" id="CHEBI:30413"/>
    </cofactor>
</comment>
<dbReference type="STRING" id="329884.A0A4U0VQ81"/>
<dbReference type="PANTHER" id="PTHR24305">
    <property type="entry name" value="CYTOCHROME P450"/>
    <property type="match status" value="1"/>
</dbReference>
<keyword evidence="7 9" id="KW-0503">Monooxygenase</keyword>
<evidence type="ECO:0000256" key="7">
    <source>
        <dbReference type="ARBA" id="ARBA00023033"/>
    </source>
</evidence>
<proteinExistence type="inferred from homology"/>
<gene>
    <name evidence="10" type="ORF">B0A55_11949</name>
</gene>
<accession>A0A4U0VQ81</accession>
<evidence type="ECO:0000256" key="9">
    <source>
        <dbReference type="RuleBase" id="RU000461"/>
    </source>
</evidence>
<evidence type="ECO:0000313" key="11">
    <source>
        <dbReference type="Proteomes" id="UP000309340"/>
    </source>
</evidence>
<evidence type="ECO:0000256" key="4">
    <source>
        <dbReference type="ARBA" id="ARBA00022723"/>
    </source>
</evidence>
<dbReference type="GO" id="GO:0020037">
    <property type="term" value="F:heme binding"/>
    <property type="evidence" value="ECO:0007669"/>
    <property type="project" value="InterPro"/>
</dbReference>
<dbReference type="Gene3D" id="1.10.630.10">
    <property type="entry name" value="Cytochrome P450"/>
    <property type="match status" value="1"/>
</dbReference>
<dbReference type="InterPro" id="IPR002401">
    <property type="entry name" value="Cyt_P450_E_grp-I"/>
</dbReference>
<sequence length="80" mass="9281">DAPAKFAKDNKAAFQPFSMGTRNCIGRNLAYAEMKLILAKVMWHFELELAQETTGNWVDQKAWGLWEKRPLYVKLKEAKH</sequence>
<organism evidence="10 11">
    <name type="scientific">Friedmanniomyces simplex</name>
    <dbReference type="NCBI Taxonomy" id="329884"/>
    <lineage>
        <taxon>Eukaryota</taxon>
        <taxon>Fungi</taxon>
        <taxon>Dikarya</taxon>
        <taxon>Ascomycota</taxon>
        <taxon>Pezizomycotina</taxon>
        <taxon>Dothideomycetes</taxon>
        <taxon>Dothideomycetidae</taxon>
        <taxon>Mycosphaerellales</taxon>
        <taxon>Teratosphaeriaceae</taxon>
        <taxon>Friedmanniomyces</taxon>
    </lineage>
</organism>
<dbReference type="EMBL" id="NAJQ01001942">
    <property type="protein sequence ID" value="TKA50775.1"/>
    <property type="molecule type" value="Genomic_DNA"/>
</dbReference>
<dbReference type="Pfam" id="PF00067">
    <property type="entry name" value="p450"/>
    <property type="match status" value="1"/>
</dbReference>
<keyword evidence="4 8" id="KW-0479">Metal-binding</keyword>
<dbReference type="GO" id="GO:0016705">
    <property type="term" value="F:oxidoreductase activity, acting on paired donors, with incorporation or reduction of molecular oxygen"/>
    <property type="evidence" value="ECO:0007669"/>
    <property type="project" value="InterPro"/>
</dbReference>
<keyword evidence="6 8" id="KW-0408">Iron</keyword>
<evidence type="ECO:0000256" key="1">
    <source>
        <dbReference type="ARBA" id="ARBA00001971"/>
    </source>
</evidence>
<dbReference type="SUPFAM" id="SSF48264">
    <property type="entry name" value="Cytochrome P450"/>
    <property type="match status" value="1"/>
</dbReference>
<protein>
    <recommendedName>
        <fullName evidence="12">Cytochrome P450</fullName>
    </recommendedName>
</protein>
<dbReference type="GO" id="GO:0004497">
    <property type="term" value="F:monooxygenase activity"/>
    <property type="evidence" value="ECO:0007669"/>
    <property type="project" value="UniProtKB-KW"/>
</dbReference>
<dbReference type="InterPro" id="IPR001128">
    <property type="entry name" value="Cyt_P450"/>
</dbReference>
<keyword evidence="5 9" id="KW-0560">Oxidoreductase</keyword>
<evidence type="ECO:0000256" key="6">
    <source>
        <dbReference type="ARBA" id="ARBA00023004"/>
    </source>
</evidence>
<feature type="non-terminal residue" evidence="10">
    <location>
        <position position="1"/>
    </location>
</feature>
<feature type="binding site" description="axial binding residue" evidence="8">
    <location>
        <position position="24"/>
    </location>
    <ligand>
        <name>heme</name>
        <dbReference type="ChEBI" id="CHEBI:30413"/>
    </ligand>
    <ligandPart>
        <name>Fe</name>
        <dbReference type="ChEBI" id="CHEBI:18248"/>
    </ligandPart>
</feature>
<dbReference type="AlphaFoldDB" id="A0A4U0VQ81"/>
<evidence type="ECO:0008006" key="12">
    <source>
        <dbReference type="Google" id="ProtNLM"/>
    </source>
</evidence>
<evidence type="ECO:0000256" key="2">
    <source>
        <dbReference type="ARBA" id="ARBA00010617"/>
    </source>
</evidence>
<dbReference type="InterPro" id="IPR050121">
    <property type="entry name" value="Cytochrome_P450_monoxygenase"/>
</dbReference>
<dbReference type="InterPro" id="IPR017972">
    <property type="entry name" value="Cyt_P450_CS"/>
</dbReference>
<keyword evidence="3 8" id="KW-0349">Heme</keyword>
<dbReference type="PRINTS" id="PR00463">
    <property type="entry name" value="EP450I"/>
</dbReference>
<reference evidence="10 11" key="1">
    <citation type="submission" date="2017-03" db="EMBL/GenBank/DDBJ databases">
        <title>Genomes of endolithic fungi from Antarctica.</title>
        <authorList>
            <person name="Coleine C."/>
            <person name="Masonjones S."/>
            <person name="Stajich J.E."/>
        </authorList>
    </citation>
    <scope>NUCLEOTIDE SEQUENCE [LARGE SCALE GENOMIC DNA]</scope>
    <source>
        <strain evidence="10 11">CCFEE 5184</strain>
    </source>
</reference>
<evidence type="ECO:0000256" key="8">
    <source>
        <dbReference type="PIRSR" id="PIRSR602401-1"/>
    </source>
</evidence>
<evidence type="ECO:0000313" key="10">
    <source>
        <dbReference type="EMBL" id="TKA50775.1"/>
    </source>
</evidence>